<reference evidence="2" key="2">
    <citation type="submission" date="2021-02" db="EMBL/GenBank/DDBJ databases">
        <authorList>
            <person name="Kimball J.A."/>
            <person name="Haas M.W."/>
            <person name="Macchietto M."/>
            <person name="Kono T."/>
            <person name="Duquette J."/>
            <person name="Shao M."/>
        </authorList>
    </citation>
    <scope>NUCLEOTIDE SEQUENCE</scope>
    <source>
        <tissue evidence="2">Fresh leaf tissue</tissue>
    </source>
</reference>
<dbReference type="AlphaFoldDB" id="A0A8J5WG67"/>
<evidence type="ECO:0000313" key="2">
    <source>
        <dbReference type="EMBL" id="KAG8090968.1"/>
    </source>
</evidence>
<sequence length="151" mass="15384">MNHMSFDTPPLGRHECITTATTTIKAKEAAANFSSPCFHGSHLDLSLGISLSHGGSGGGGDAGARAGSGGSGDDDAGCMGSGAILTVATASELSVGHARNHNILSGSWTAAFMPSPTGFMHPWSLAARQQKAAAEHDRSIARPPPATYMPR</sequence>
<reference evidence="2" key="1">
    <citation type="journal article" date="2021" name="bioRxiv">
        <title>Whole Genome Assembly and Annotation of Northern Wild Rice, Zizania palustris L., Supports a Whole Genome Duplication in the Zizania Genus.</title>
        <authorList>
            <person name="Haas M."/>
            <person name="Kono T."/>
            <person name="Macchietto M."/>
            <person name="Millas R."/>
            <person name="McGilp L."/>
            <person name="Shao M."/>
            <person name="Duquette J."/>
            <person name="Hirsch C.N."/>
            <person name="Kimball J."/>
        </authorList>
    </citation>
    <scope>NUCLEOTIDE SEQUENCE</scope>
    <source>
        <tissue evidence="2">Fresh leaf tissue</tissue>
    </source>
</reference>
<organism evidence="2 3">
    <name type="scientific">Zizania palustris</name>
    <name type="common">Northern wild rice</name>
    <dbReference type="NCBI Taxonomy" id="103762"/>
    <lineage>
        <taxon>Eukaryota</taxon>
        <taxon>Viridiplantae</taxon>
        <taxon>Streptophyta</taxon>
        <taxon>Embryophyta</taxon>
        <taxon>Tracheophyta</taxon>
        <taxon>Spermatophyta</taxon>
        <taxon>Magnoliopsida</taxon>
        <taxon>Liliopsida</taxon>
        <taxon>Poales</taxon>
        <taxon>Poaceae</taxon>
        <taxon>BOP clade</taxon>
        <taxon>Oryzoideae</taxon>
        <taxon>Oryzeae</taxon>
        <taxon>Zizaniinae</taxon>
        <taxon>Zizania</taxon>
    </lineage>
</organism>
<protein>
    <submittedName>
        <fullName evidence="2">Uncharacterized protein</fullName>
    </submittedName>
</protein>
<comment type="caution">
    <text evidence="2">The sequence shown here is derived from an EMBL/GenBank/DDBJ whole genome shotgun (WGS) entry which is preliminary data.</text>
</comment>
<gene>
    <name evidence="2" type="ORF">GUJ93_ZPchr0011g28350</name>
</gene>
<accession>A0A8J5WG67</accession>
<proteinExistence type="predicted"/>
<keyword evidence="3" id="KW-1185">Reference proteome</keyword>
<dbReference type="Proteomes" id="UP000729402">
    <property type="component" value="Unassembled WGS sequence"/>
</dbReference>
<dbReference type="OrthoDB" id="10604589at2759"/>
<name>A0A8J5WG67_ZIZPA</name>
<evidence type="ECO:0000256" key="1">
    <source>
        <dbReference type="SAM" id="MobiDB-lite"/>
    </source>
</evidence>
<feature type="compositionally biased region" description="Pro residues" evidence="1">
    <location>
        <begin position="142"/>
        <end position="151"/>
    </location>
</feature>
<feature type="region of interest" description="Disordered" evidence="1">
    <location>
        <begin position="130"/>
        <end position="151"/>
    </location>
</feature>
<dbReference type="EMBL" id="JAAALK010000081">
    <property type="protein sequence ID" value="KAG8090968.1"/>
    <property type="molecule type" value="Genomic_DNA"/>
</dbReference>
<evidence type="ECO:0000313" key="3">
    <source>
        <dbReference type="Proteomes" id="UP000729402"/>
    </source>
</evidence>